<dbReference type="Proteomes" id="UP000270185">
    <property type="component" value="Chromosome"/>
</dbReference>
<comment type="function">
    <text evidence="18">Catalyzes the epimerization of the S- and R-forms of NAD(P)HX, a damaged form of NAD(P)H that is a result of enzymatic or heat-dependent hydration. This is a prerequisite for the S-specific NAD(P)H-hydrate dehydratase to allow the repair of both epimers of NAD(P)HX.</text>
</comment>
<evidence type="ECO:0000256" key="11">
    <source>
        <dbReference type="ARBA" id="ARBA00023235"/>
    </source>
</evidence>
<feature type="binding site" evidence="17">
    <location>
        <position position="260"/>
    </location>
    <ligand>
        <name>(6S)-NADPHX</name>
        <dbReference type="ChEBI" id="CHEBI:64076"/>
    </ligand>
</feature>
<keyword evidence="12 17" id="KW-0456">Lyase</keyword>
<comment type="subunit">
    <text evidence="17">Homotetramer.</text>
</comment>
<keyword evidence="10 17" id="KW-0520">NAD</keyword>
<dbReference type="GO" id="GO:0046872">
    <property type="term" value="F:metal ion binding"/>
    <property type="evidence" value="ECO:0007669"/>
    <property type="project" value="UniProtKB-UniRule"/>
</dbReference>
<feature type="binding site" evidence="18">
    <location>
        <position position="157"/>
    </location>
    <ligand>
        <name>(6S)-NADPHX</name>
        <dbReference type="ChEBI" id="CHEBI:64076"/>
    </ligand>
</feature>
<comment type="catalytic activity">
    <reaction evidence="15 17 19">
        <text>(6S)-NADHX + ADP = AMP + phosphate + NADH + H(+)</text>
        <dbReference type="Rhea" id="RHEA:32223"/>
        <dbReference type="ChEBI" id="CHEBI:15378"/>
        <dbReference type="ChEBI" id="CHEBI:43474"/>
        <dbReference type="ChEBI" id="CHEBI:57945"/>
        <dbReference type="ChEBI" id="CHEBI:64074"/>
        <dbReference type="ChEBI" id="CHEBI:456215"/>
        <dbReference type="ChEBI" id="CHEBI:456216"/>
        <dbReference type="EC" id="4.2.1.136"/>
    </reaction>
</comment>
<evidence type="ECO:0000256" key="8">
    <source>
        <dbReference type="ARBA" id="ARBA00022857"/>
    </source>
</evidence>
<keyword evidence="7 17" id="KW-0067">ATP-binding</keyword>
<dbReference type="NCBIfam" id="TIGR00196">
    <property type="entry name" value="yjeF_cterm"/>
    <property type="match status" value="1"/>
</dbReference>
<evidence type="ECO:0000256" key="1">
    <source>
        <dbReference type="ARBA" id="ARBA00000013"/>
    </source>
</evidence>
<protein>
    <recommendedName>
        <fullName evidence="19">Bifunctional NAD(P)H-hydrate repair enzyme</fullName>
    </recommendedName>
    <alternativeName>
        <fullName evidence="19">Nicotinamide nucleotide repair protein</fullName>
    </alternativeName>
    <domain>
        <recommendedName>
            <fullName evidence="19">ADP-dependent (S)-NAD(P)H-hydrate dehydratase</fullName>
            <ecNumber evidence="19">4.2.1.136</ecNumber>
        </recommendedName>
        <alternativeName>
            <fullName evidence="19">ADP-dependent NAD(P)HX dehydratase</fullName>
        </alternativeName>
    </domain>
    <domain>
        <recommendedName>
            <fullName evidence="19">NAD(P)H-hydrate epimerase</fullName>
            <ecNumber evidence="19">5.1.99.6</ecNumber>
        </recommendedName>
    </domain>
</protein>
<dbReference type="NCBIfam" id="TIGR00197">
    <property type="entry name" value="yjeF_nterm"/>
    <property type="match status" value="1"/>
</dbReference>
<feature type="binding site" evidence="18">
    <location>
        <position position="160"/>
    </location>
    <ligand>
        <name>K(+)</name>
        <dbReference type="ChEBI" id="CHEBI:29103"/>
    </ligand>
</feature>
<dbReference type="EC" id="4.2.1.136" evidence="19"/>
<keyword evidence="11 18" id="KW-0413">Isomerase</keyword>
<evidence type="ECO:0000256" key="15">
    <source>
        <dbReference type="ARBA" id="ARBA00048238"/>
    </source>
</evidence>
<dbReference type="InterPro" id="IPR029056">
    <property type="entry name" value="Ribokinase-like"/>
</dbReference>
<dbReference type="GO" id="GO:0052856">
    <property type="term" value="F:NAD(P)HX epimerase activity"/>
    <property type="evidence" value="ECO:0007669"/>
    <property type="project" value="UniProtKB-UniRule"/>
</dbReference>
<keyword evidence="13" id="KW-0511">Multifunctional enzyme</keyword>
<feature type="binding site" evidence="17">
    <location>
        <position position="372"/>
    </location>
    <ligand>
        <name>(6S)-NADPHX</name>
        <dbReference type="ChEBI" id="CHEBI:64076"/>
    </ligand>
</feature>
<evidence type="ECO:0000256" key="16">
    <source>
        <dbReference type="ARBA" id="ARBA00049209"/>
    </source>
</evidence>
<dbReference type="GO" id="GO:0046496">
    <property type="term" value="P:nicotinamide nucleotide metabolic process"/>
    <property type="evidence" value="ECO:0007669"/>
    <property type="project" value="UniProtKB-UniRule"/>
</dbReference>
<feature type="binding site" evidence="18">
    <location>
        <position position="58"/>
    </location>
    <ligand>
        <name>K(+)</name>
        <dbReference type="ChEBI" id="CHEBI:29103"/>
    </ligand>
</feature>
<dbReference type="GO" id="GO:0110051">
    <property type="term" value="P:metabolite repair"/>
    <property type="evidence" value="ECO:0007669"/>
    <property type="project" value="TreeGrafter"/>
</dbReference>
<keyword evidence="6 17" id="KW-0547">Nucleotide-binding</keyword>
<dbReference type="EC" id="5.1.99.6" evidence="19"/>
<evidence type="ECO:0000256" key="10">
    <source>
        <dbReference type="ARBA" id="ARBA00023027"/>
    </source>
</evidence>
<evidence type="ECO:0000256" key="4">
    <source>
        <dbReference type="ARBA" id="ARBA00009524"/>
    </source>
</evidence>
<dbReference type="HAMAP" id="MF_01965">
    <property type="entry name" value="NADHX_dehydratase"/>
    <property type="match status" value="1"/>
</dbReference>
<accession>A0A3G8XLM1</accession>
<dbReference type="InterPro" id="IPR030677">
    <property type="entry name" value="Nnr"/>
</dbReference>
<evidence type="ECO:0000256" key="19">
    <source>
        <dbReference type="PIRNR" id="PIRNR017184"/>
    </source>
</evidence>
<dbReference type="PIRSF" id="PIRSF017184">
    <property type="entry name" value="Nnr"/>
    <property type="match status" value="1"/>
</dbReference>
<comment type="similarity">
    <text evidence="17">Belongs to the NnrD/CARKD family.</text>
</comment>
<evidence type="ECO:0000256" key="9">
    <source>
        <dbReference type="ARBA" id="ARBA00022958"/>
    </source>
</evidence>
<dbReference type="PROSITE" id="PS51385">
    <property type="entry name" value="YJEF_N"/>
    <property type="match status" value="1"/>
</dbReference>
<comment type="function">
    <text evidence="17">Catalyzes the dehydration of the S-form of NAD(P)HX at the expense of ADP, which is converted to AMP. Together with NAD(P)HX epimerase, which catalyzes the epimerization of the S- and R-forms, the enzyme allows the repair of both epimers of NAD(P)HX, a damaged form of NAD(P)H that is a result of enzymatic or heat-dependent hydration.</text>
</comment>
<dbReference type="CDD" id="cd01171">
    <property type="entry name" value="YXKO-related"/>
    <property type="match status" value="1"/>
</dbReference>
<keyword evidence="5 18" id="KW-0479">Metal-binding</keyword>
<evidence type="ECO:0000259" key="20">
    <source>
        <dbReference type="PROSITE" id="PS51383"/>
    </source>
</evidence>
<comment type="similarity">
    <text evidence="4 19">In the C-terminal section; belongs to the NnrD/CARKD family.</text>
</comment>
<dbReference type="Gene3D" id="3.40.1190.20">
    <property type="match status" value="1"/>
</dbReference>
<dbReference type="AlphaFoldDB" id="A0A3G8XLM1"/>
<comment type="similarity">
    <text evidence="18">Belongs to the NnrE/AIBP family.</text>
</comment>
<feature type="binding site" evidence="18">
    <location>
        <begin position="128"/>
        <end position="134"/>
    </location>
    <ligand>
        <name>(6S)-NADPHX</name>
        <dbReference type="ChEBI" id="CHEBI:64076"/>
    </ligand>
</feature>
<feature type="binding site" evidence="18">
    <location>
        <begin position="57"/>
        <end position="61"/>
    </location>
    <ligand>
        <name>(6S)-NADPHX</name>
        <dbReference type="ChEBI" id="CHEBI:64076"/>
    </ligand>
</feature>
<evidence type="ECO:0000256" key="3">
    <source>
        <dbReference type="ARBA" id="ARBA00006001"/>
    </source>
</evidence>
<feature type="binding site" evidence="17">
    <location>
        <position position="321"/>
    </location>
    <ligand>
        <name>(6S)-NADPHX</name>
        <dbReference type="ChEBI" id="CHEBI:64076"/>
    </ligand>
</feature>
<keyword evidence="23" id="KW-1185">Reference proteome</keyword>
<evidence type="ECO:0000259" key="21">
    <source>
        <dbReference type="PROSITE" id="PS51385"/>
    </source>
</evidence>
<evidence type="ECO:0000256" key="2">
    <source>
        <dbReference type="ARBA" id="ARBA00000909"/>
    </source>
</evidence>
<comment type="function">
    <text evidence="14 19">Bifunctional enzyme that catalyzes the epimerization of the S- and R-forms of NAD(P)HX and the dehydration of the S-form of NAD(P)HX at the expense of ADP, which is converted to AMP. This allows the repair of both epimers of NAD(P)HX, a damaged form of NAD(P)H that is a result of enzymatic or heat-dependent hydration.</text>
</comment>
<dbReference type="Pfam" id="PF03853">
    <property type="entry name" value="YjeF_N"/>
    <property type="match status" value="1"/>
</dbReference>
<dbReference type="EMBL" id="CP034159">
    <property type="protein sequence ID" value="AZI34395.1"/>
    <property type="molecule type" value="Genomic_DNA"/>
</dbReference>
<dbReference type="InterPro" id="IPR004443">
    <property type="entry name" value="YjeF_N_dom"/>
</dbReference>
<evidence type="ECO:0000256" key="17">
    <source>
        <dbReference type="HAMAP-Rule" id="MF_01965"/>
    </source>
</evidence>
<dbReference type="PROSITE" id="PS51383">
    <property type="entry name" value="YJEF_C_3"/>
    <property type="match status" value="1"/>
</dbReference>
<dbReference type="SUPFAM" id="SSF53613">
    <property type="entry name" value="Ribokinase-like"/>
    <property type="match status" value="1"/>
</dbReference>
<dbReference type="GO" id="GO:0005524">
    <property type="term" value="F:ATP binding"/>
    <property type="evidence" value="ECO:0007669"/>
    <property type="project" value="UniProtKB-UniRule"/>
</dbReference>
<dbReference type="Gene3D" id="3.40.50.10260">
    <property type="entry name" value="YjeF N-terminal domain"/>
    <property type="match status" value="1"/>
</dbReference>
<feature type="domain" description="YjeF C-terminal" evidence="20">
    <location>
        <begin position="225"/>
        <end position="496"/>
    </location>
</feature>
<dbReference type="InterPro" id="IPR036652">
    <property type="entry name" value="YjeF_N_dom_sf"/>
</dbReference>
<evidence type="ECO:0000256" key="18">
    <source>
        <dbReference type="HAMAP-Rule" id="MF_01966"/>
    </source>
</evidence>
<comment type="catalytic activity">
    <reaction evidence="16 17 19">
        <text>(6S)-NADPHX + ADP = AMP + phosphate + NADPH + H(+)</text>
        <dbReference type="Rhea" id="RHEA:32235"/>
        <dbReference type="ChEBI" id="CHEBI:15378"/>
        <dbReference type="ChEBI" id="CHEBI:43474"/>
        <dbReference type="ChEBI" id="CHEBI:57783"/>
        <dbReference type="ChEBI" id="CHEBI:64076"/>
        <dbReference type="ChEBI" id="CHEBI:456215"/>
        <dbReference type="ChEBI" id="CHEBI:456216"/>
        <dbReference type="EC" id="4.2.1.136"/>
    </reaction>
</comment>
<evidence type="ECO:0000256" key="14">
    <source>
        <dbReference type="ARBA" id="ARBA00025153"/>
    </source>
</evidence>
<dbReference type="OrthoDB" id="9806925at2"/>
<dbReference type="SUPFAM" id="SSF64153">
    <property type="entry name" value="YjeF N-terminal domain-like"/>
    <property type="match status" value="1"/>
</dbReference>
<comment type="similarity">
    <text evidence="3 19">In the N-terminal section; belongs to the NnrE/AIBP family.</text>
</comment>
<evidence type="ECO:0000256" key="13">
    <source>
        <dbReference type="ARBA" id="ARBA00023268"/>
    </source>
</evidence>
<feature type="binding site" evidence="17">
    <location>
        <position position="437"/>
    </location>
    <ligand>
        <name>(6S)-NADPHX</name>
        <dbReference type="ChEBI" id="CHEBI:64076"/>
    </ligand>
</feature>
<dbReference type="GO" id="GO:0052855">
    <property type="term" value="F:ADP-dependent NAD(P)H-hydrate dehydratase activity"/>
    <property type="evidence" value="ECO:0007669"/>
    <property type="project" value="UniProtKB-UniRule"/>
</dbReference>
<proteinExistence type="inferred from homology"/>
<comment type="cofactor">
    <cofactor evidence="17">
        <name>Mg(2+)</name>
        <dbReference type="ChEBI" id="CHEBI:18420"/>
    </cofactor>
</comment>
<feature type="domain" description="YjeF N-terminal" evidence="21">
    <location>
        <begin position="9"/>
        <end position="215"/>
    </location>
</feature>
<evidence type="ECO:0000256" key="5">
    <source>
        <dbReference type="ARBA" id="ARBA00022723"/>
    </source>
</evidence>
<dbReference type="InterPro" id="IPR000631">
    <property type="entry name" value="CARKD"/>
</dbReference>
<comment type="caution">
    <text evidence="18">Lacks conserved residue(s) required for the propagation of feature annotation.</text>
</comment>
<dbReference type="Pfam" id="PF01256">
    <property type="entry name" value="Carb_kinase"/>
    <property type="match status" value="1"/>
</dbReference>
<comment type="catalytic activity">
    <reaction evidence="2 18 19">
        <text>(6R)-NADPHX = (6S)-NADPHX</text>
        <dbReference type="Rhea" id="RHEA:32227"/>
        <dbReference type="ChEBI" id="CHEBI:64076"/>
        <dbReference type="ChEBI" id="CHEBI:64077"/>
        <dbReference type="EC" id="5.1.99.6"/>
    </reaction>
</comment>
<keyword evidence="8 17" id="KW-0521">NADP</keyword>
<gene>
    <name evidence="18" type="primary">nnrE</name>
    <name evidence="17" type="synonym">nnrD</name>
    <name evidence="22" type="ORF">EIB73_14950</name>
</gene>
<evidence type="ECO:0000256" key="7">
    <source>
        <dbReference type="ARBA" id="ARBA00022840"/>
    </source>
</evidence>
<organism evidence="22 23">
    <name type="scientific">Kaistella carnis</name>
    <dbReference type="NCBI Taxonomy" id="1241979"/>
    <lineage>
        <taxon>Bacteria</taxon>
        <taxon>Pseudomonadati</taxon>
        <taxon>Bacteroidota</taxon>
        <taxon>Flavobacteriia</taxon>
        <taxon>Flavobacteriales</taxon>
        <taxon>Weeksellaceae</taxon>
        <taxon>Chryseobacterium group</taxon>
        <taxon>Kaistella</taxon>
    </lineage>
</organism>
<evidence type="ECO:0000256" key="6">
    <source>
        <dbReference type="ARBA" id="ARBA00022741"/>
    </source>
</evidence>
<sequence length="503" mass="55320">MKIFSAQQIKKWDAFSILNNPISSLQLMEIAAGSCVEWIIKNYDPAHSFCFFCGNGNNGGDGFALARLLYEKGFDVTVFADQNKKFSAEALVNFERCKAISGIDIFGFEHFNDFSFNESTVIIDALFGIGLNRPVEEATAKLISFLNDLNFPKVSIDIPSGLIPDEMIGVNAAVFKADHTLTFQSWKKSFFHPESGIFCGKIQVFDIGLSKEFYTHEITNDYIIDDSLIHETYKPRSEFSHKGTFGKATIVAGSFGKIGAAVMATKACLRSGSGITFVTAPNCGYEILQNSCPEAMFISGGQNYIVDFDFEENSTFGIGPGLGTHPGTETAILKFLKNTIKPVVIDADALNIISENSEHLKLLPKKSIITPHPKEFERLFGQTQNSFERLRLARQKAEELQIFIVLKDHHTQVITPQNQVYYNITGNSGMAKGGSGDALLGIITALLAQGYSSQHAAIFGVWLHGKAGDFAGEKFSKEAMLPSDLIEEIGNVFKFLAKKNPSD</sequence>
<evidence type="ECO:0000313" key="23">
    <source>
        <dbReference type="Proteomes" id="UP000270185"/>
    </source>
</evidence>
<keyword evidence="9 18" id="KW-0630">Potassium</keyword>
<comment type="cofactor">
    <cofactor evidence="18 19">
        <name>K(+)</name>
        <dbReference type="ChEBI" id="CHEBI:29103"/>
    </cofactor>
    <text evidence="18 19">Binds 1 potassium ion per subunit.</text>
</comment>
<comment type="catalytic activity">
    <reaction evidence="1 18 19">
        <text>(6R)-NADHX = (6S)-NADHX</text>
        <dbReference type="Rhea" id="RHEA:32215"/>
        <dbReference type="ChEBI" id="CHEBI:64074"/>
        <dbReference type="ChEBI" id="CHEBI:64075"/>
        <dbReference type="EC" id="5.1.99.6"/>
    </reaction>
</comment>
<dbReference type="HAMAP" id="MF_01966">
    <property type="entry name" value="NADHX_epimerase"/>
    <property type="match status" value="1"/>
</dbReference>
<reference evidence="23" key="1">
    <citation type="submission" date="2018-11" db="EMBL/GenBank/DDBJ databases">
        <title>Proposal to divide the Flavobacteriaceae and reorganize its genera based on Amino Acid Identity values calculated from whole genome sequences.</title>
        <authorList>
            <person name="Nicholson A.C."/>
            <person name="Gulvik C.A."/>
            <person name="Whitney A.M."/>
            <person name="Humrighouse B.W."/>
            <person name="Bell M."/>
            <person name="Holmes B."/>
            <person name="Steigerwalt A.G."/>
            <person name="Villarma A."/>
            <person name="Sheth M."/>
            <person name="Batra D."/>
            <person name="Pryor J."/>
            <person name="Bernardet J.-F."/>
            <person name="Hugo C."/>
            <person name="Kampfer P."/>
            <person name="Newman J.D."/>
            <person name="McQuiston J.R."/>
        </authorList>
    </citation>
    <scope>NUCLEOTIDE SEQUENCE [LARGE SCALE GENOMIC DNA]</scope>
    <source>
        <strain evidence="23">G0081</strain>
    </source>
</reference>
<evidence type="ECO:0000313" key="22">
    <source>
        <dbReference type="EMBL" id="AZI34395.1"/>
    </source>
</evidence>
<dbReference type="KEGG" id="ccas:EIB73_14950"/>
<feature type="binding site" evidence="17">
    <location>
        <position position="436"/>
    </location>
    <ligand>
        <name>AMP</name>
        <dbReference type="ChEBI" id="CHEBI:456215"/>
    </ligand>
</feature>
<dbReference type="PANTHER" id="PTHR12592">
    <property type="entry name" value="ATP-DEPENDENT (S)-NAD(P)H-HYDRATE DEHYDRATASE FAMILY MEMBER"/>
    <property type="match status" value="1"/>
</dbReference>
<feature type="binding site" evidence="17">
    <location>
        <begin position="407"/>
        <end position="411"/>
    </location>
    <ligand>
        <name>AMP</name>
        <dbReference type="ChEBI" id="CHEBI:456215"/>
    </ligand>
</feature>
<feature type="binding site" evidence="18">
    <location>
        <position position="124"/>
    </location>
    <ligand>
        <name>K(+)</name>
        <dbReference type="ChEBI" id="CHEBI:29103"/>
    </ligand>
</feature>
<dbReference type="PANTHER" id="PTHR12592:SF0">
    <property type="entry name" value="ATP-DEPENDENT (S)-NAD(P)H-HYDRATE DEHYDRATASE"/>
    <property type="match status" value="1"/>
</dbReference>
<name>A0A3G8XLM1_9FLAO</name>
<evidence type="ECO:0000256" key="12">
    <source>
        <dbReference type="ARBA" id="ARBA00023239"/>
    </source>
</evidence>
<dbReference type="RefSeq" id="WP_125026030.1">
    <property type="nucleotide sequence ID" value="NZ_CP034159.1"/>
</dbReference>